<dbReference type="InterPro" id="IPR035979">
    <property type="entry name" value="RBD_domain_sf"/>
</dbReference>
<dbReference type="CDD" id="cd21608">
    <property type="entry name" value="RRM2_NsCP33_like"/>
    <property type="match status" value="1"/>
</dbReference>
<dbReference type="AlphaFoldDB" id="A0A1Y2TAT3"/>
<dbReference type="InterPro" id="IPR050886">
    <property type="entry name" value="RNA-binding_reg"/>
</dbReference>
<dbReference type="SMART" id="SM00360">
    <property type="entry name" value="RRM"/>
    <property type="match status" value="1"/>
</dbReference>
<dbReference type="InterPro" id="IPR012677">
    <property type="entry name" value="Nucleotide-bd_a/b_plait_sf"/>
</dbReference>
<dbReference type="InterPro" id="IPR048289">
    <property type="entry name" value="RRM2_NsCP33-like"/>
</dbReference>
<dbReference type="SUPFAM" id="SSF54928">
    <property type="entry name" value="RNA-binding domain, RBD"/>
    <property type="match status" value="1"/>
</dbReference>
<evidence type="ECO:0000313" key="3">
    <source>
        <dbReference type="EMBL" id="MBY6274796.1"/>
    </source>
</evidence>
<dbReference type="PROSITE" id="PS50102">
    <property type="entry name" value="RRM"/>
    <property type="match status" value="1"/>
</dbReference>
<sequence>MPFSIYVGNLPWSTTPEDLRALFEPYGEVENARIITDRETGRSRGFGFVDMADEEAARRAIAELHNYEYGGRPLTVNEAQARQGGM</sequence>
<comment type="caution">
    <text evidence="4">The sequence shown here is derived from an EMBL/GenBank/DDBJ whole genome shotgun (WGS) entry which is preliminary data.</text>
</comment>
<dbReference type="PANTHER" id="PTHR48024">
    <property type="entry name" value="GEO13361P1-RELATED"/>
    <property type="match status" value="1"/>
</dbReference>
<reference evidence="4" key="2">
    <citation type="submission" date="2016-04" db="EMBL/GenBank/DDBJ databases">
        <authorList>
            <person name="Evans L.H."/>
            <person name="Alamgir A."/>
            <person name="Owens N."/>
            <person name="Weber N.D."/>
            <person name="Virtaneva K."/>
            <person name="Barbian K."/>
            <person name="Babar A."/>
            <person name="Rosenke K."/>
        </authorList>
    </citation>
    <scope>NUCLEOTIDE SEQUENCE [LARGE SCALE GENOMIC DNA]</scope>
    <source>
        <strain evidence="4">G2</strain>
    </source>
</reference>
<evidence type="ECO:0000313" key="4">
    <source>
        <dbReference type="EMBL" id="OTA42255.1"/>
    </source>
</evidence>
<dbReference type="Proteomes" id="UP000194267">
    <property type="component" value="Unassembled WGS sequence"/>
</dbReference>
<reference evidence="5" key="1">
    <citation type="submission" date="2016-04" db="EMBL/GenBank/DDBJ databases">
        <authorList>
            <person name="Antunes L.P."/>
            <person name="Martins L.F."/>
            <person name="Pereira R.V."/>
            <person name="Thomas A.M."/>
            <person name="Barbosa D."/>
            <person name="Nascimento L."/>
            <person name="Silva G.M."/>
            <person name="Condomitti G.W."/>
            <person name="Digiampietri L.A."/>
            <person name="Lombardi K.C."/>
            <person name="Ramos P.L."/>
            <person name="Quaggio R.B."/>
            <person name="Oliveira J.C."/>
            <person name="Pascon R.C."/>
            <person name="Cruz J.B."/>
            <person name="Silva A.M."/>
            <person name="Setubal J.C."/>
        </authorList>
    </citation>
    <scope>NUCLEOTIDE SEQUENCE [LARGE SCALE GENOMIC DNA]</scope>
</reference>
<dbReference type="GO" id="GO:0003723">
    <property type="term" value="F:RNA binding"/>
    <property type="evidence" value="ECO:0007669"/>
    <property type="project" value="UniProtKB-KW"/>
</dbReference>
<accession>A0A1Y2TAT3</accession>
<dbReference type="Proteomes" id="UP000732377">
    <property type="component" value="Unassembled WGS sequence"/>
</dbReference>
<dbReference type="EMBL" id="PIUK01000004">
    <property type="protein sequence ID" value="MBY6274796.1"/>
    <property type="molecule type" value="Genomic_DNA"/>
</dbReference>
<evidence type="ECO:0000256" key="1">
    <source>
        <dbReference type="ARBA" id="ARBA00022884"/>
    </source>
</evidence>
<dbReference type="OMA" id="RNNGGFH"/>
<evidence type="ECO:0000259" key="2">
    <source>
        <dbReference type="PROSITE" id="PS50102"/>
    </source>
</evidence>
<dbReference type="Gene3D" id="3.30.70.330">
    <property type="match status" value="1"/>
</dbReference>
<dbReference type="EMBL" id="LWLV01000022">
    <property type="protein sequence ID" value="OTA42255.1"/>
    <property type="molecule type" value="Genomic_DNA"/>
</dbReference>
<organism evidence="4 5">
    <name type="scientific">Symbiobacterium thermophilum</name>
    <dbReference type="NCBI Taxonomy" id="2734"/>
    <lineage>
        <taxon>Bacteria</taxon>
        <taxon>Bacillati</taxon>
        <taxon>Bacillota</taxon>
        <taxon>Clostridia</taxon>
        <taxon>Eubacteriales</taxon>
        <taxon>Symbiobacteriaceae</taxon>
        <taxon>Symbiobacterium</taxon>
    </lineage>
</organism>
<gene>
    <name evidence="4" type="ORF">A6D92_00535</name>
    <name evidence="3" type="ORF">CWE10_01060</name>
</gene>
<dbReference type="RefSeq" id="WP_011196959.1">
    <property type="nucleotide sequence ID" value="NZ_JACSIR010000268.1"/>
</dbReference>
<name>A0A1Y2TAT3_SYMTR</name>
<evidence type="ECO:0000313" key="5">
    <source>
        <dbReference type="Proteomes" id="UP000194267"/>
    </source>
</evidence>
<proteinExistence type="predicted"/>
<keyword evidence="1" id="KW-0694">RNA-binding</keyword>
<protein>
    <submittedName>
        <fullName evidence="4">RNA-binding protein</fullName>
    </submittedName>
</protein>
<reference evidence="3" key="3">
    <citation type="submission" date="2017-11" db="EMBL/GenBank/DDBJ databases">
        <title>Three new genomes from thermophilic consortium.</title>
        <authorList>
            <person name="Quaggio R."/>
            <person name="Amgarten D."/>
            <person name="Setubal J.C."/>
        </authorList>
    </citation>
    <scope>NUCLEOTIDE SEQUENCE</scope>
    <source>
        <strain evidence="3">ZCTH01-B2</strain>
    </source>
</reference>
<dbReference type="Pfam" id="PF00076">
    <property type="entry name" value="RRM_1"/>
    <property type="match status" value="1"/>
</dbReference>
<feature type="domain" description="RRM" evidence="2">
    <location>
        <begin position="3"/>
        <end position="81"/>
    </location>
</feature>
<dbReference type="PANTHER" id="PTHR48024:SF56">
    <property type="entry name" value="HETEROGENEOUS NUCLEAR RIBONUCLEOPROTEIN A0"/>
    <property type="match status" value="1"/>
</dbReference>
<dbReference type="InterPro" id="IPR000504">
    <property type="entry name" value="RRM_dom"/>
</dbReference>